<dbReference type="Proteomes" id="UP000270678">
    <property type="component" value="Chromosome"/>
</dbReference>
<keyword evidence="11" id="KW-0902">Two-component regulatory system</keyword>
<evidence type="ECO:0000256" key="3">
    <source>
        <dbReference type="ARBA" id="ARBA00012438"/>
    </source>
</evidence>
<keyword evidence="8 15" id="KW-0418">Kinase</keyword>
<dbReference type="GO" id="GO:0016036">
    <property type="term" value="P:cellular response to phosphate starvation"/>
    <property type="evidence" value="ECO:0007669"/>
    <property type="project" value="TreeGrafter"/>
</dbReference>
<evidence type="ECO:0000256" key="9">
    <source>
        <dbReference type="ARBA" id="ARBA00022840"/>
    </source>
</evidence>
<organism evidence="15 16">
    <name type="scientific">Paenibacillus lutimineralis</name>
    <dbReference type="NCBI Taxonomy" id="2707005"/>
    <lineage>
        <taxon>Bacteria</taxon>
        <taxon>Bacillati</taxon>
        <taxon>Bacillota</taxon>
        <taxon>Bacilli</taxon>
        <taxon>Bacillales</taxon>
        <taxon>Paenibacillaceae</taxon>
        <taxon>Paenibacillus</taxon>
    </lineage>
</organism>
<dbReference type="InterPro" id="IPR005467">
    <property type="entry name" value="His_kinase_dom"/>
</dbReference>
<comment type="subcellular location">
    <subcellularLocation>
        <location evidence="2">Cell membrane</location>
        <topology evidence="2">Multi-pass membrane protein</topology>
    </subcellularLocation>
</comment>
<keyword evidence="4" id="KW-1003">Cell membrane</keyword>
<evidence type="ECO:0000256" key="10">
    <source>
        <dbReference type="ARBA" id="ARBA00022989"/>
    </source>
</evidence>
<dbReference type="EC" id="2.7.13.3" evidence="3"/>
<protein>
    <recommendedName>
        <fullName evidence="3">histidine kinase</fullName>
        <ecNumber evidence="3">2.7.13.3</ecNumber>
    </recommendedName>
</protein>
<dbReference type="PANTHER" id="PTHR45453:SF2">
    <property type="entry name" value="HISTIDINE KINASE"/>
    <property type="match status" value="1"/>
</dbReference>
<proteinExistence type="predicted"/>
<dbReference type="OrthoDB" id="9780487at2"/>
<comment type="catalytic activity">
    <reaction evidence="1">
        <text>ATP + protein L-histidine = ADP + protein N-phospho-L-histidine.</text>
        <dbReference type="EC" id="2.7.13.3"/>
    </reaction>
</comment>
<dbReference type="PANTHER" id="PTHR45453">
    <property type="entry name" value="PHOSPHATE REGULON SENSOR PROTEIN PHOR"/>
    <property type="match status" value="1"/>
</dbReference>
<dbReference type="Gene3D" id="3.30.565.10">
    <property type="entry name" value="Histidine kinase-like ATPase, C-terminal domain"/>
    <property type="match status" value="1"/>
</dbReference>
<evidence type="ECO:0000256" key="4">
    <source>
        <dbReference type="ARBA" id="ARBA00022475"/>
    </source>
</evidence>
<evidence type="ECO:0000256" key="2">
    <source>
        <dbReference type="ARBA" id="ARBA00004651"/>
    </source>
</evidence>
<dbReference type="AlphaFoldDB" id="A0A3S9V5I4"/>
<evidence type="ECO:0000256" key="7">
    <source>
        <dbReference type="ARBA" id="ARBA00022741"/>
    </source>
</evidence>
<keyword evidence="10 13" id="KW-1133">Transmembrane helix</keyword>
<keyword evidence="16" id="KW-1185">Reference proteome</keyword>
<dbReference type="PROSITE" id="PS50109">
    <property type="entry name" value="HIS_KIN"/>
    <property type="match status" value="1"/>
</dbReference>
<accession>A0A3S9V5I4</accession>
<evidence type="ECO:0000313" key="15">
    <source>
        <dbReference type="EMBL" id="AZS17808.1"/>
    </source>
</evidence>
<evidence type="ECO:0000259" key="14">
    <source>
        <dbReference type="PROSITE" id="PS50109"/>
    </source>
</evidence>
<name>A0A3S9V5I4_9BACL</name>
<gene>
    <name evidence="15" type="ORF">EI981_27480</name>
</gene>
<keyword evidence="5" id="KW-0808">Transferase</keyword>
<dbReference type="SMART" id="SM00387">
    <property type="entry name" value="HATPase_c"/>
    <property type="match status" value="1"/>
</dbReference>
<sequence>MIRKFLIERHSWIILFLCLQLLTLSMAYLDQDIPIGPLLYVAFISAIIFVIFLAIRYSRETRFYRSLEEWDPHLDLTELSPGSSPFEQIVQTHLYDQTKRLRQEAALNRSMLEAEKDELLSWIHDVKTPLTAMQLMIERLDDPTAQEQLTYEWLRIHLLLDRQLHQKRIPFMENDLFIEQVELHSLLSQEIRTLRPWCMRRGIGFDVDLEIREVLCDAKWLAFIVRQLLTNAVKYSENADIVITSYLHLEHPVLEIRDNGRGIDPKDLPRIFDKGFTSTLVHNDPKATGMGLYLARRAAQPMHIRIKASSQPTEGTSMKLIFPTKNEFVQIRGM</sequence>
<dbReference type="GO" id="GO:0005886">
    <property type="term" value="C:plasma membrane"/>
    <property type="evidence" value="ECO:0007669"/>
    <property type="project" value="UniProtKB-SubCell"/>
</dbReference>
<dbReference type="EMBL" id="CP034346">
    <property type="protein sequence ID" value="AZS17808.1"/>
    <property type="molecule type" value="Genomic_DNA"/>
</dbReference>
<dbReference type="InterPro" id="IPR050351">
    <property type="entry name" value="BphY/WalK/GraS-like"/>
</dbReference>
<dbReference type="GO" id="GO:0005524">
    <property type="term" value="F:ATP binding"/>
    <property type="evidence" value="ECO:0007669"/>
    <property type="project" value="UniProtKB-KW"/>
</dbReference>
<keyword evidence="12 13" id="KW-0472">Membrane</keyword>
<keyword evidence="6 13" id="KW-0812">Transmembrane</keyword>
<reference evidence="16" key="1">
    <citation type="submission" date="2018-12" db="EMBL/GenBank/DDBJ databases">
        <title>Complete genome sequence of Paenibacillus sp. MBLB1234.</title>
        <authorList>
            <person name="Nam Y.-D."/>
            <person name="Kang J."/>
            <person name="Chung W.-H."/>
            <person name="Park Y.S."/>
        </authorList>
    </citation>
    <scope>NUCLEOTIDE SEQUENCE [LARGE SCALE GENOMIC DNA]</scope>
    <source>
        <strain evidence="16">MBLB1234</strain>
    </source>
</reference>
<feature type="domain" description="Histidine kinase" evidence="14">
    <location>
        <begin position="121"/>
        <end position="326"/>
    </location>
</feature>
<dbReference type="InterPro" id="IPR036890">
    <property type="entry name" value="HATPase_C_sf"/>
</dbReference>
<evidence type="ECO:0000313" key="16">
    <source>
        <dbReference type="Proteomes" id="UP000270678"/>
    </source>
</evidence>
<feature type="transmembrane region" description="Helical" evidence="13">
    <location>
        <begin position="35"/>
        <end position="55"/>
    </location>
</feature>
<evidence type="ECO:0000256" key="12">
    <source>
        <dbReference type="ARBA" id="ARBA00023136"/>
    </source>
</evidence>
<evidence type="ECO:0000256" key="1">
    <source>
        <dbReference type="ARBA" id="ARBA00000085"/>
    </source>
</evidence>
<feature type="transmembrane region" description="Helical" evidence="13">
    <location>
        <begin position="12"/>
        <end position="29"/>
    </location>
</feature>
<evidence type="ECO:0000256" key="13">
    <source>
        <dbReference type="SAM" id="Phobius"/>
    </source>
</evidence>
<dbReference type="Pfam" id="PF02518">
    <property type="entry name" value="HATPase_c"/>
    <property type="match status" value="1"/>
</dbReference>
<evidence type="ECO:0000256" key="8">
    <source>
        <dbReference type="ARBA" id="ARBA00022777"/>
    </source>
</evidence>
<dbReference type="SUPFAM" id="SSF55874">
    <property type="entry name" value="ATPase domain of HSP90 chaperone/DNA topoisomerase II/histidine kinase"/>
    <property type="match status" value="1"/>
</dbReference>
<dbReference type="GO" id="GO:0000155">
    <property type="term" value="F:phosphorelay sensor kinase activity"/>
    <property type="evidence" value="ECO:0007669"/>
    <property type="project" value="TreeGrafter"/>
</dbReference>
<evidence type="ECO:0000256" key="6">
    <source>
        <dbReference type="ARBA" id="ARBA00022692"/>
    </source>
</evidence>
<evidence type="ECO:0000256" key="11">
    <source>
        <dbReference type="ARBA" id="ARBA00023012"/>
    </source>
</evidence>
<keyword evidence="7" id="KW-0547">Nucleotide-binding</keyword>
<evidence type="ECO:0000256" key="5">
    <source>
        <dbReference type="ARBA" id="ARBA00022679"/>
    </source>
</evidence>
<dbReference type="KEGG" id="plut:EI981_27480"/>
<dbReference type="RefSeq" id="WP_127003711.1">
    <property type="nucleotide sequence ID" value="NZ_CP034346.1"/>
</dbReference>
<dbReference type="InterPro" id="IPR003594">
    <property type="entry name" value="HATPase_dom"/>
</dbReference>
<keyword evidence="9" id="KW-0067">ATP-binding</keyword>
<dbReference type="GO" id="GO:0004721">
    <property type="term" value="F:phosphoprotein phosphatase activity"/>
    <property type="evidence" value="ECO:0007669"/>
    <property type="project" value="TreeGrafter"/>
</dbReference>